<accession>A0A9D3Q4D5</accession>
<organism evidence="1 2">
    <name type="scientific">Megalops atlanticus</name>
    <name type="common">Tarpon</name>
    <name type="synonym">Clupea gigantea</name>
    <dbReference type="NCBI Taxonomy" id="7932"/>
    <lineage>
        <taxon>Eukaryota</taxon>
        <taxon>Metazoa</taxon>
        <taxon>Chordata</taxon>
        <taxon>Craniata</taxon>
        <taxon>Vertebrata</taxon>
        <taxon>Euteleostomi</taxon>
        <taxon>Actinopterygii</taxon>
        <taxon>Neopterygii</taxon>
        <taxon>Teleostei</taxon>
        <taxon>Elopiformes</taxon>
        <taxon>Megalopidae</taxon>
        <taxon>Megalops</taxon>
    </lineage>
</organism>
<evidence type="ECO:0000313" key="1">
    <source>
        <dbReference type="EMBL" id="KAG7473897.1"/>
    </source>
</evidence>
<gene>
    <name evidence="1" type="ORF">MATL_G00100760</name>
</gene>
<dbReference type="AlphaFoldDB" id="A0A9D3Q4D5"/>
<keyword evidence="2" id="KW-1185">Reference proteome</keyword>
<evidence type="ECO:0000313" key="2">
    <source>
        <dbReference type="Proteomes" id="UP001046870"/>
    </source>
</evidence>
<sequence length="89" mass="10175">MEYAALAIGLLHYTAGDLAYCWLCTVRASKGNMEPGLVFWKYHIHQSEDSYKGWAGLAQRWLTWQCERGLSAECLGDRVMLRALPRLLL</sequence>
<dbReference type="EMBL" id="JAFDVH010000007">
    <property type="protein sequence ID" value="KAG7473897.1"/>
    <property type="molecule type" value="Genomic_DNA"/>
</dbReference>
<name>A0A9D3Q4D5_MEGAT</name>
<dbReference type="Proteomes" id="UP001046870">
    <property type="component" value="Chromosome 7"/>
</dbReference>
<comment type="caution">
    <text evidence="1">The sequence shown here is derived from an EMBL/GenBank/DDBJ whole genome shotgun (WGS) entry which is preliminary data.</text>
</comment>
<proteinExistence type="predicted"/>
<protein>
    <submittedName>
        <fullName evidence="1">Uncharacterized protein</fullName>
    </submittedName>
</protein>
<reference evidence="1" key="1">
    <citation type="submission" date="2021-01" db="EMBL/GenBank/DDBJ databases">
        <authorList>
            <person name="Zahm M."/>
            <person name="Roques C."/>
            <person name="Cabau C."/>
            <person name="Klopp C."/>
            <person name="Donnadieu C."/>
            <person name="Jouanno E."/>
            <person name="Lampietro C."/>
            <person name="Louis A."/>
            <person name="Herpin A."/>
            <person name="Echchiki A."/>
            <person name="Berthelot C."/>
            <person name="Parey E."/>
            <person name="Roest-Crollius H."/>
            <person name="Braasch I."/>
            <person name="Postlethwait J."/>
            <person name="Bobe J."/>
            <person name="Montfort J."/>
            <person name="Bouchez O."/>
            <person name="Begum T."/>
            <person name="Mejri S."/>
            <person name="Adams A."/>
            <person name="Chen W.-J."/>
            <person name="Guiguen Y."/>
        </authorList>
    </citation>
    <scope>NUCLEOTIDE SEQUENCE</scope>
    <source>
        <strain evidence="1">YG-15Mar2019-1</strain>
        <tissue evidence="1">Brain</tissue>
    </source>
</reference>